<evidence type="ECO:0000256" key="7">
    <source>
        <dbReference type="ARBA" id="ARBA00022840"/>
    </source>
</evidence>
<dbReference type="HAMAP" id="MF_03039">
    <property type="entry name" value="NUBP2"/>
    <property type="match status" value="1"/>
</dbReference>
<evidence type="ECO:0000256" key="6">
    <source>
        <dbReference type="ARBA" id="ARBA00022741"/>
    </source>
</evidence>
<evidence type="ECO:0000256" key="11">
    <source>
        <dbReference type="ARBA" id="ARBA00065349"/>
    </source>
</evidence>
<keyword evidence="3 12" id="KW-0004">4Fe-4S</keyword>
<dbReference type="PROSITE" id="PS01215">
    <property type="entry name" value="MRP"/>
    <property type="match status" value="1"/>
</dbReference>
<keyword evidence="9 12" id="KW-0411">Iron-sulfur</keyword>
<dbReference type="CDD" id="cd02037">
    <property type="entry name" value="Mrp_NBP35"/>
    <property type="match status" value="1"/>
</dbReference>
<proteinExistence type="inferred from homology"/>
<dbReference type="InterPro" id="IPR033756">
    <property type="entry name" value="YlxH/NBP35"/>
</dbReference>
<dbReference type="GO" id="GO:0005814">
    <property type="term" value="C:centriole"/>
    <property type="evidence" value="ECO:0007669"/>
    <property type="project" value="UniProtKB-SubCell"/>
</dbReference>
<organism evidence="13">
    <name type="scientific">Lichtheimia ramosa</name>
    <dbReference type="NCBI Taxonomy" id="688394"/>
    <lineage>
        <taxon>Eukaryota</taxon>
        <taxon>Fungi</taxon>
        <taxon>Fungi incertae sedis</taxon>
        <taxon>Mucoromycota</taxon>
        <taxon>Mucoromycotina</taxon>
        <taxon>Mucoromycetes</taxon>
        <taxon>Mucorales</taxon>
        <taxon>Lichtheimiaceae</taxon>
        <taxon>Lichtheimia</taxon>
    </lineage>
</organism>
<evidence type="ECO:0000256" key="1">
    <source>
        <dbReference type="ARBA" id="ARBA00004114"/>
    </source>
</evidence>
<comment type="subcellular location">
    <subcellularLocation>
        <location evidence="2">Cytoplasm</location>
        <location evidence="2">Cytoskeleton</location>
        <location evidence="2">Cilium axoneme</location>
    </subcellularLocation>
    <subcellularLocation>
        <location evidence="1">Cytoplasm</location>
        <location evidence="1">Cytoskeleton</location>
        <location evidence="1">Microtubule organizing center</location>
        <location evidence="1">Centrosome</location>
        <location evidence="1">Centriole</location>
    </subcellularLocation>
</comment>
<evidence type="ECO:0000313" key="13">
    <source>
        <dbReference type="EMBL" id="CDS07249.1"/>
    </source>
</evidence>
<evidence type="ECO:0000256" key="3">
    <source>
        <dbReference type="ARBA" id="ARBA00022485"/>
    </source>
</evidence>
<protein>
    <submittedName>
        <fullName evidence="13">Putative Cytosolic Fe-S cluster assembly factorCFD1</fullName>
    </submittedName>
</protein>
<evidence type="ECO:0000256" key="5">
    <source>
        <dbReference type="ARBA" id="ARBA00022723"/>
    </source>
</evidence>
<dbReference type="FunFam" id="3.40.50.300:FF:000796">
    <property type="entry name" value="Cytosolic Fe-S cluster assembly factor NUBP2"/>
    <property type="match status" value="1"/>
</dbReference>
<dbReference type="HAMAP" id="MF_02040">
    <property type="entry name" value="Mrp_NBP35"/>
    <property type="match status" value="1"/>
</dbReference>
<dbReference type="PANTHER" id="PTHR23264:SF19">
    <property type="entry name" value="CYTOSOLIC FE-S CLUSTER ASSEMBLY FACTOR NUBP2"/>
    <property type="match status" value="1"/>
</dbReference>
<dbReference type="SUPFAM" id="SSF52540">
    <property type="entry name" value="P-loop containing nucleoside triphosphate hydrolases"/>
    <property type="match status" value="1"/>
</dbReference>
<dbReference type="GO" id="GO:0005829">
    <property type="term" value="C:cytosol"/>
    <property type="evidence" value="ECO:0007669"/>
    <property type="project" value="EnsemblFungi"/>
</dbReference>
<dbReference type="GO" id="GO:0046872">
    <property type="term" value="F:metal ion binding"/>
    <property type="evidence" value="ECO:0007669"/>
    <property type="project" value="UniProtKB-KW"/>
</dbReference>
<dbReference type="InterPro" id="IPR027417">
    <property type="entry name" value="P-loop_NTPase"/>
</dbReference>
<dbReference type="PANTHER" id="PTHR23264">
    <property type="entry name" value="NUCLEOTIDE-BINDING PROTEIN NBP35 YEAST -RELATED"/>
    <property type="match status" value="1"/>
</dbReference>
<dbReference type="GO" id="GO:0016226">
    <property type="term" value="P:iron-sulfur cluster assembly"/>
    <property type="evidence" value="ECO:0007669"/>
    <property type="project" value="UniProtKB-UniRule"/>
</dbReference>
<dbReference type="GO" id="GO:0051539">
    <property type="term" value="F:4 iron, 4 sulfur cluster binding"/>
    <property type="evidence" value="ECO:0007669"/>
    <property type="project" value="UniProtKB-UniRule"/>
</dbReference>
<dbReference type="GO" id="GO:0005524">
    <property type="term" value="F:ATP binding"/>
    <property type="evidence" value="ECO:0007669"/>
    <property type="project" value="UniProtKB-KW"/>
</dbReference>
<dbReference type="GO" id="GO:0002098">
    <property type="term" value="P:tRNA wobble uridine modification"/>
    <property type="evidence" value="ECO:0007669"/>
    <property type="project" value="EnsemblFungi"/>
</dbReference>
<keyword evidence="7 12" id="KW-0067">ATP-binding</keyword>
<dbReference type="EMBL" id="LK023324">
    <property type="protein sequence ID" value="CDS07249.1"/>
    <property type="molecule type" value="Genomic_DNA"/>
</dbReference>
<sequence length="267" mass="29124">MADTNLSKIKHIVLVLSGKGGVGKSSVTTQLALSLMHQGFKIGILDIDLTGPSIPRMLGLDGRQVHQASQGWVPVYADEEKKLACMSIGFLLQDKNSSVVWRGPKKTAMIKQFLQDVCWGELDYLLVDTPPGTSDEHISIVENLKEYQPDGAVLVTTPQGVAIADVRKELSFCRKVKLPILGIIENMSGFVCPHCSECTNIFATGGGESMAQEFKVDFLGRVPIDPQFAAMVETDGDESYIRSFEKSSLFPIFQTIGKQIANVTSSK</sequence>
<feature type="binding site" evidence="12">
    <location>
        <position position="195"/>
    </location>
    <ligand>
        <name>[4Fe-4S] cluster</name>
        <dbReference type="ChEBI" id="CHEBI:49883"/>
        <note>ligand shared between dimeric partners</note>
    </ligand>
</feature>
<dbReference type="InterPro" id="IPR028600">
    <property type="entry name" value="NUBP2/Cfd1_eukaryotes"/>
</dbReference>
<dbReference type="GO" id="GO:0016887">
    <property type="term" value="F:ATP hydrolysis activity"/>
    <property type="evidence" value="ECO:0007669"/>
    <property type="project" value="EnsemblFungi"/>
</dbReference>
<keyword evidence="6 12" id="KW-0547">Nucleotide-binding</keyword>
<evidence type="ECO:0000256" key="8">
    <source>
        <dbReference type="ARBA" id="ARBA00023004"/>
    </source>
</evidence>
<evidence type="ECO:0000256" key="12">
    <source>
        <dbReference type="HAMAP-Rule" id="MF_03039"/>
    </source>
</evidence>
<accession>A0A077WJD4</accession>
<dbReference type="GO" id="GO:0005930">
    <property type="term" value="C:axoneme"/>
    <property type="evidence" value="ECO:0007669"/>
    <property type="project" value="UniProtKB-SubCell"/>
</dbReference>
<evidence type="ECO:0000256" key="9">
    <source>
        <dbReference type="ARBA" id="ARBA00023014"/>
    </source>
</evidence>
<comment type="subunit">
    <text evidence="11">Heterotetramer of 2 NUBP1 and 2 NUBP2 chains. Interacts with KIFC1. Interacts with NUBP1.</text>
</comment>
<evidence type="ECO:0000256" key="4">
    <source>
        <dbReference type="ARBA" id="ARBA00022490"/>
    </source>
</evidence>
<dbReference type="Pfam" id="PF10609">
    <property type="entry name" value="ParA"/>
    <property type="match status" value="1"/>
</dbReference>
<comment type="function">
    <text evidence="10">Component of the cytosolic iron-sulfur (Fe/S) protein assembly (CIA) machinery. Required for maturation of extramitochondrial Fe-S proteins. The NUBP1-NUBP2 heterotetramer forms a Fe-S scaffold complex, mediating the de novo assembly of an Fe-S cluster and its transfer to target apoproteins. Negatively regulates cilium formation and structure.</text>
</comment>
<dbReference type="InterPro" id="IPR000808">
    <property type="entry name" value="Mrp-like_CS"/>
</dbReference>
<dbReference type="GO" id="GO:0005634">
    <property type="term" value="C:nucleus"/>
    <property type="evidence" value="ECO:0007669"/>
    <property type="project" value="UniProtKB-ARBA"/>
</dbReference>
<keyword evidence="4 12" id="KW-0963">Cytoplasm</keyword>
<dbReference type="InterPro" id="IPR019591">
    <property type="entry name" value="Mrp/NBP35_ATP-bd"/>
</dbReference>
<comment type="similarity">
    <text evidence="12">Belongs to the Mrp/NBP35 ATP-binding proteins family. NUBP2/CFD1 subfamily.</text>
</comment>
<reference evidence="13" key="1">
    <citation type="journal article" date="2014" name="Genome Announc.">
        <title>De novo whole-genome sequence and genome annotation of Lichtheimia ramosa.</title>
        <authorList>
            <person name="Linde J."/>
            <person name="Schwartze V."/>
            <person name="Binder U."/>
            <person name="Lass-Florl C."/>
            <person name="Voigt K."/>
            <person name="Horn F."/>
        </authorList>
    </citation>
    <scope>NUCLEOTIDE SEQUENCE</scope>
    <source>
        <strain evidence="13">JMRC FSU:6197</strain>
    </source>
</reference>
<dbReference type="GO" id="GO:1904564">
    <property type="term" value="C:cytosolic [4Fe-4S] assembly scaffold complex"/>
    <property type="evidence" value="ECO:0007669"/>
    <property type="project" value="EnsemblFungi"/>
</dbReference>
<dbReference type="GO" id="GO:0140663">
    <property type="term" value="F:ATP-dependent FeS chaperone activity"/>
    <property type="evidence" value="ECO:0007669"/>
    <property type="project" value="InterPro"/>
</dbReference>
<evidence type="ECO:0000256" key="2">
    <source>
        <dbReference type="ARBA" id="ARBA00004430"/>
    </source>
</evidence>
<comment type="function">
    <text evidence="12">Component of the cytosolic iron-sulfur (Fe/S) protein assembly (CIA) machinery. Required for maturation of extramitochondrial Fe-S proteins. The NBP35-CFD1 heterotetramer forms a Fe-S scaffold complex, mediating the de novo assembly of an Fe-S cluster and its transfer to target apoproteins.</text>
</comment>
<dbReference type="Gene3D" id="3.40.50.300">
    <property type="entry name" value="P-loop containing nucleotide triphosphate hydrolases"/>
    <property type="match status" value="1"/>
</dbReference>
<dbReference type="AlphaFoldDB" id="A0A077WJD4"/>
<evidence type="ECO:0000256" key="10">
    <source>
        <dbReference type="ARBA" id="ARBA00053368"/>
    </source>
</evidence>
<feature type="binding site" evidence="12">
    <location>
        <position position="192"/>
    </location>
    <ligand>
        <name>[4Fe-4S] cluster</name>
        <dbReference type="ChEBI" id="CHEBI:49883"/>
        <note>ligand shared between dimeric partners</note>
    </ligand>
</feature>
<dbReference type="OrthoDB" id="1741334at2759"/>
<keyword evidence="8 12" id="KW-0408">Iron</keyword>
<keyword evidence="5 12" id="KW-0479">Metal-binding</keyword>
<gene>
    <name evidence="13" type="ORF">LRAMOSA01198</name>
</gene>
<name>A0A077WJD4_9FUNG</name>
<feature type="binding site" evidence="12">
    <location>
        <begin position="18"/>
        <end position="25"/>
    </location>
    <ligand>
        <name>ATP</name>
        <dbReference type="ChEBI" id="CHEBI:30616"/>
    </ligand>
</feature>